<feature type="compositionally biased region" description="Basic and acidic residues" evidence="1">
    <location>
        <begin position="342"/>
        <end position="351"/>
    </location>
</feature>
<dbReference type="OMA" id="CLKPAMP"/>
<dbReference type="PROSITE" id="PS51205">
    <property type="entry name" value="VPS9"/>
    <property type="match status" value="1"/>
</dbReference>
<dbReference type="EMBL" id="KQ416330">
    <property type="protein sequence ID" value="KOF97384.1"/>
    <property type="molecule type" value="Genomic_DNA"/>
</dbReference>
<proteinExistence type="predicted"/>
<feature type="domain" description="VPS9" evidence="2">
    <location>
        <begin position="537"/>
        <end position="697"/>
    </location>
</feature>
<sequence>MDRSELNAVLKNVHDALRLDEDNKFMEAYGKYVECMMSIANKLWLSFTNTDGGILIRNVLNRYVTLGQQCMERISIILEKVEGSPTQALPSKNLKSSRITLSNENLAPLSTLHNSSVNTYTKPVDMSPMAAAQKQNQQLLFAYKARMAQQNQGRKQHDLALTLQRKMVENIAIAKAREISLAKKMNERQKRLEKEATCRFSLPTKLSKEQENRKQIFKKTLDYEMDVKWLQNIRQKVSQDPKNPEVIKYSIQSIFRCVDHPLTALLNKYQQKVLRNLLRLTQSRSFEVSQIKVPLNVHKNTSGLQLEGDSSKSTGELAFTKQTPSLEDTSSNDDSGVQENRTACDRNEQEAGKQSNEPFSEDKKVEDNITDSTYMKDMEDDTLEDIIISNKEQLLTALEVSDEMQENLIQEQKMLNKVKLKAVNPAQFTETSKDEESDDMGSSSFDESSLLKSYSSSEVIDESVYILKLTDEAYQRHLHNISKDILLYNEKIMKMFIVCYEELDSGEGRDQIYACIEEMFFKPIWPHLLLLFRIVHRDEEYKAAQVMTDYQNVMPQDVDVAPNLCLEQSSTSGQFPYQSAVEELRSVKDLTTPLMKMECLVRVIRQVCQCIADYQHPSHSGVKSNIEDHAPSVGADDLLPILHYVLIRSELPELVSECAAIEELIHEGYLLGEGGYCLTSFQTALGYLTSLSSEKVFHTLPGN</sequence>
<feature type="compositionally biased region" description="Polar residues" evidence="1">
    <location>
        <begin position="321"/>
        <end position="341"/>
    </location>
</feature>
<dbReference type="SMART" id="SM00167">
    <property type="entry name" value="VPS9"/>
    <property type="match status" value="1"/>
</dbReference>
<dbReference type="PANTHER" id="PTHR23101:SF98">
    <property type="entry name" value="VPS9 DOMAIN-CONTAINING PROTEIN 1"/>
    <property type="match status" value="1"/>
</dbReference>
<dbReference type="GO" id="GO:0030139">
    <property type="term" value="C:endocytic vesicle"/>
    <property type="evidence" value="ECO:0007669"/>
    <property type="project" value="TreeGrafter"/>
</dbReference>
<dbReference type="STRING" id="37653.A0A0L8I7K2"/>
<feature type="region of interest" description="Disordered" evidence="1">
    <location>
        <begin position="321"/>
        <end position="368"/>
    </location>
</feature>
<protein>
    <recommendedName>
        <fullName evidence="2">VPS9 domain-containing protein</fullName>
    </recommendedName>
</protein>
<dbReference type="GO" id="GO:0005085">
    <property type="term" value="F:guanyl-nucleotide exchange factor activity"/>
    <property type="evidence" value="ECO:0007669"/>
    <property type="project" value="InterPro"/>
</dbReference>
<dbReference type="Pfam" id="PF02204">
    <property type="entry name" value="VPS9"/>
    <property type="match status" value="1"/>
</dbReference>
<dbReference type="InterPro" id="IPR003123">
    <property type="entry name" value="VPS9"/>
</dbReference>
<dbReference type="PANTHER" id="PTHR23101">
    <property type="entry name" value="RAB GDP/GTP EXCHANGE FACTOR"/>
    <property type="match status" value="1"/>
</dbReference>
<evidence type="ECO:0000313" key="3">
    <source>
        <dbReference type="EMBL" id="KOF97384.1"/>
    </source>
</evidence>
<evidence type="ECO:0000256" key="1">
    <source>
        <dbReference type="SAM" id="MobiDB-lite"/>
    </source>
</evidence>
<evidence type="ECO:0000259" key="2">
    <source>
        <dbReference type="PROSITE" id="PS51205"/>
    </source>
</evidence>
<organism evidence="3">
    <name type="scientific">Octopus bimaculoides</name>
    <name type="common">California two-spotted octopus</name>
    <dbReference type="NCBI Taxonomy" id="37653"/>
    <lineage>
        <taxon>Eukaryota</taxon>
        <taxon>Metazoa</taxon>
        <taxon>Spiralia</taxon>
        <taxon>Lophotrochozoa</taxon>
        <taxon>Mollusca</taxon>
        <taxon>Cephalopoda</taxon>
        <taxon>Coleoidea</taxon>
        <taxon>Octopodiformes</taxon>
        <taxon>Octopoda</taxon>
        <taxon>Incirrata</taxon>
        <taxon>Octopodidae</taxon>
        <taxon>Octopus</taxon>
    </lineage>
</organism>
<dbReference type="AlphaFoldDB" id="A0A0L8I7K2"/>
<dbReference type="Gene3D" id="1.20.1050.80">
    <property type="entry name" value="VPS9 domain"/>
    <property type="match status" value="1"/>
</dbReference>
<dbReference type="SUPFAM" id="SSF109993">
    <property type="entry name" value="VPS9 domain"/>
    <property type="match status" value="1"/>
</dbReference>
<dbReference type="KEGG" id="obi:106882636"/>
<gene>
    <name evidence="3" type="ORF">OCBIM_22030015mg</name>
</gene>
<dbReference type="InterPro" id="IPR037191">
    <property type="entry name" value="VPS9_dom_sf"/>
</dbReference>
<dbReference type="GO" id="GO:0016192">
    <property type="term" value="P:vesicle-mediated transport"/>
    <property type="evidence" value="ECO:0007669"/>
    <property type="project" value="InterPro"/>
</dbReference>
<reference evidence="3" key="1">
    <citation type="submission" date="2015-07" db="EMBL/GenBank/DDBJ databases">
        <title>MeaNS - Measles Nucleotide Surveillance Program.</title>
        <authorList>
            <person name="Tran T."/>
            <person name="Druce J."/>
        </authorList>
    </citation>
    <scope>NUCLEOTIDE SEQUENCE</scope>
    <source>
        <strain evidence="3">UCB-OBI-ISO-001</strain>
        <tissue evidence="3">Gonad</tissue>
    </source>
</reference>
<accession>A0A0L8I7K2</accession>
<dbReference type="InterPro" id="IPR045046">
    <property type="entry name" value="Vps9-like"/>
</dbReference>
<name>A0A0L8I7K2_OCTBM</name>
<dbReference type="OrthoDB" id="10264848at2759"/>
<dbReference type="GO" id="GO:0005829">
    <property type="term" value="C:cytosol"/>
    <property type="evidence" value="ECO:0007669"/>
    <property type="project" value="TreeGrafter"/>
</dbReference>
<dbReference type="GO" id="GO:0031267">
    <property type="term" value="F:small GTPase binding"/>
    <property type="evidence" value="ECO:0007669"/>
    <property type="project" value="TreeGrafter"/>
</dbReference>